<organism evidence="4 5">
    <name type="scientific">Zymomonas mobilis subsp. mobilis (strain ATCC 10988 / DSM 424 / LMG 404 / NCIMB 8938 / NRRL B-806 / ZM1)</name>
    <dbReference type="NCBI Taxonomy" id="555217"/>
    <lineage>
        <taxon>Bacteria</taxon>
        <taxon>Pseudomonadati</taxon>
        <taxon>Pseudomonadota</taxon>
        <taxon>Alphaproteobacteria</taxon>
        <taxon>Sphingomonadales</taxon>
        <taxon>Zymomonadaceae</taxon>
        <taxon>Zymomonas</taxon>
    </lineage>
</organism>
<dbReference type="AlphaFoldDB" id="A0A0H3G0W3"/>
<dbReference type="OrthoDB" id="3698573at2"/>
<feature type="domain" description="Ppx/GppA phosphatase N-terminal" evidence="2">
    <location>
        <begin position="43"/>
        <end position="321"/>
    </location>
</feature>
<dbReference type="Gene3D" id="3.30.420.40">
    <property type="match status" value="1"/>
</dbReference>
<dbReference type="Pfam" id="PF21697">
    <property type="entry name" value="Ppx_C"/>
    <property type="match status" value="1"/>
</dbReference>
<dbReference type="InterPro" id="IPR050273">
    <property type="entry name" value="GppA/Ppx_hydrolase"/>
</dbReference>
<feature type="region of interest" description="Disordered" evidence="1">
    <location>
        <begin position="1"/>
        <end position="20"/>
    </location>
</feature>
<dbReference type="SUPFAM" id="SSF53067">
    <property type="entry name" value="Actin-like ATPase domain"/>
    <property type="match status" value="2"/>
</dbReference>
<dbReference type="EMBL" id="CP002850">
    <property type="protein sequence ID" value="AEH62417.1"/>
    <property type="molecule type" value="Genomic_DNA"/>
</dbReference>
<gene>
    <name evidence="4" type="ordered locus">Zmob_0572</name>
</gene>
<evidence type="ECO:0000313" key="4">
    <source>
        <dbReference type="EMBL" id="AEH62417.1"/>
    </source>
</evidence>
<dbReference type="eggNOG" id="COG0248">
    <property type="taxonomic scope" value="Bacteria"/>
</dbReference>
<sequence>MILNNRQGSNDVDKKCPMPKQKKWCKSGPIGIIDIGSNSIRLVVYDQLSRAPRILFNEKISAQLGRNIPVDGRIDEKAIELAISELTRFWKLAQIMELSSLRTVATAAVRDAKNGAFLLGEIAKIGLEVEVLSGEEEGYASGYGVLSAIPDADGIVGDLGGGSLELIRISKGRVKDRVSLPLGVLRIADIRKKSRNALDNFISEAFKKIDWLADARDLPFYMVGGAWRSLAKLDMHVRHYPIPVLHNYIMSPDRPSKLIRVIQRNSPKKLKNKANISTSRVEQLSDAAALLAVVSRHLHSRALVTSAYGLREGLLYLSLDKATRKLDPLLWSANQRGETAGRFYQQGEALYDWMSTLFAQDPPAYHRLRHAACLLADSAWQANPDFRAEQILSIILHGRWVGLDAYGRALIGQALAVSYDGAMDKKITNNLLSEADTIRAVRWGKAIRLGMRLSGGVTTSLKKSTILYRNNKIILQFSGNYKLKGETVLRRLRSLANSFEASEVVEFL</sequence>
<feature type="compositionally biased region" description="Polar residues" evidence="1">
    <location>
        <begin position="1"/>
        <end position="10"/>
    </location>
</feature>
<dbReference type="PANTHER" id="PTHR30005">
    <property type="entry name" value="EXOPOLYPHOSPHATASE"/>
    <property type="match status" value="1"/>
</dbReference>
<dbReference type="InterPro" id="IPR003695">
    <property type="entry name" value="Ppx_GppA_N"/>
</dbReference>
<dbReference type="InterPro" id="IPR043129">
    <property type="entry name" value="ATPase_NBD"/>
</dbReference>
<protein>
    <submittedName>
        <fullName evidence="4">Ppx/GppA phosphatase</fullName>
    </submittedName>
</protein>
<accession>A0A0H3G0W3</accession>
<dbReference type="HOGENOM" id="CLU_025908_4_2_5"/>
<feature type="domain" description="Exopolyphosphatase C-terminal" evidence="3">
    <location>
        <begin position="366"/>
        <end position="496"/>
    </location>
</feature>
<dbReference type="GO" id="GO:0016462">
    <property type="term" value="F:pyrophosphatase activity"/>
    <property type="evidence" value="ECO:0007669"/>
    <property type="project" value="TreeGrafter"/>
</dbReference>
<evidence type="ECO:0000259" key="3">
    <source>
        <dbReference type="Pfam" id="PF21697"/>
    </source>
</evidence>
<name>A0A0H3G0W3_ZYMMA</name>
<dbReference type="Gene3D" id="3.30.420.150">
    <property type="entry name" value="Exopolyphosphatase. Domain 2"/>
    <property type="match status" value="1"/>
</dbReference>
<dbReference type="Gene3D" id="1.10.3210.10">
    <property type="entry name" value="Hypothetical protein af1432"/>
    <property type="match status" value="1"/>
</dbReference>
<proteinExistence type="predicted"/>
<dbReference type="KEGG" id="zmm:Zmob_0572"/>
<dbReference type="Proteomes" id="UP000001494">
    <property type="component" value="Chromosome"/>
</dbReference>
<dbReference type="CDD" id="cd24052">
    <property type="entry name" value="ASKHA_NBD_HpPPX-GppA-like"/>
    <property type="match status" value="1"/>
</dbReference>
<evidence type="ECO:0000256" key="1">
    <source>
        <dbReference type="SAM" id="MobiDB-lite"/>
    </source>
</evidence>
<dbReference type="Pfam" id="PF02541">
    <property type="entry name" value="Ppx-GppA"/>
    <property type="match status" value="1"/>
</dbReference>
<dbReference type="SUPFAM" id="SSF109604">
    <property type="entry name" value="HD-domain/PDEase-like"/>
    <property type="match status" value="1"/>
</dbReference>
<evidence type="ECO:0000259" key="2">
    <source>
        <dbReference type="Pfam" id="PF02541"/>
    </source>
</evidence>
<evidence type="ECO:0000313" key="5">
    <source>
        <dbReference type="Proteomes" id="UP000001494"/>
    </source>
</evidence>
<reference evidence="4 5" key="1">
    <citation type="journal article" date="2011" name="J. Bacteriol.">
        <title>Genome sequence of the ethanol-producing Zymomonas mobilis subsp. mobilis lectotype strain ATCC 10988.</title>
        <authorList>
            <person name="Pappas K.M."/>
            <person name="Kouvelis V.N."/>
            <person name="Saunders E."/>
            <person name="Brettin T.S."/>
            <person name="Bruce D."/>
            <person name="Detter C."/>
            <person name="Balakireva M."/>
            <person name="Han C.S."/>
            <person name="Savvakis G."/>
            <person name="Kyrpides N.C."/>
            <person name="Typas M.A."/>
        </authorList>
    </citation>
    <scope>NUCLEOTIDE SEQUENCE [LARGE SCALE GENOMIC DNA]</scope>
    <source>
        <strain evidence="5">ATCC 10988 / DSM 424 / CCUG 17860 / LMG 404 / NCIMB 8938 / NRRL B-806 / ZM1</strain>
    </source>
</reference>
<dbReference type="InterPro" id="IPR048951">
    <property type="entry name" value="Ppx_C"/>
</dbReference>
<dbReference type="PANTHER" id="PTHR30005:SF0">
    <property type="entry name" value="RETROGRADE REGULATION PROTEIN 2"/>
    <property type="match status" value="1"/>
</dbReference>